<dbReference type="EC" id="2.7.13.3" evidence="3"/>
<evidence type="ECO:0000256" key="15">
    <source>
        <dbReference type="ARBA" id="ARBA00023012"/>
    </source>
</evidence>
<dbReference type="Gene3D" id="3.30.565.10">
    <property type="entry name" value="Histidine kinase-like ATPase, C-terminal domain"/>
    <property type="match status" value="1"/>
</dbReference>
<dbReference type="FunFam" id="1.10.287.130:FF:000001">
    <property type="entry name" value="Two-component sensor histidine kinase"/>
    <property type="match status" value="1"/>
</dbReference>
<dbReference type="PANTHER" id="PTHR45453">
    <property type="entry name" value="PHOSPHATE REGULON SENSOR PROTEIN PHOR"/>
    <property type="match status" value="1"/>
</dbReference>
<evidence type="ECO:0000256" key="2">
    <source>
        <dbReference type="ARBA" id="ARBA00004236"/>
    </source>
</evidence>
<dbReference type="NCBIfam" id="TIGR02966">
    <property type="entry name" value="phoR_proteo"/>
    <property type="match status" value="1"/>
</dbReference>
<name>A0A7Y0LBA3_9GAMM</name>
<dbReference type="RefSeq" id="WP_169074337.1">
    <property type="nucleotide sequence ID" value="NZ_JABBXH010000002.1"/>
</dbReference>
<evidence type="ECO:0000256" key="1">
    <source>
        <dbReference type="ARBA" id="ARBA00000085"/>
    </source>
</evidence>
<dbReference type="SMART" id="SM00388">
    <property type="entry name" value="HisKA"/>
    <property type="match status" value="1"/>
</dbReference>
<dbReference type="Gene3D" id="1.10.287.130">
    <property type="match status" value="1"/>
</dbReference>
<dbReference type="GO" id="GO:0006817">
    <property type="term" value="P:phosphate ion transport"/>
    <property type="evidence" value="ECO:0007669"/>
    <property type="project" value="UniProtKB-KW"/>
</dbReference>
<dbReference type="InterPro" id="IPR021766">
    <property type="entry name" value="PhoR_N"/>
</dbReference>
<evidence type="ECO:0000313" key="20">
    <source>
        <dbReference type="EMBL" id="NMP30987.1"/>
    </source>
</evidence>
<dbReference type="GO" id="GO:0005524">
    <property type="term" value="F:ATP binding"/>
    <property type="evidence" value="ECO:0007669"/>
    <property type="project" value="UniProtKB-KW"/>
</dbReference>
<dbReference type="SUPFAM" id="SSF47384">
    <property type="entry name" value="Homodimeric domain of signal transducing histidine kinase"/>
    <property type="match status" value="1"/>
</dbReference>
<keyword evidence="11" id="KW-0547">Nucleotide-binding</keyword>
<dbReference type="GO" id="GO:0000155">
    <property type="term" value="F:phosphorelay sensor kinase activity"/>
    <property type="evidence" value="ECO:0007669"/>
    <property type="project" value="InterPro"/>
</dbReference>
<evidence type="ECO:0000313" key="21">
    <source>
        <dbReference type="Proteomes" id="UP000568664"/>
    </source>
</evidence>
<feature type="transmembrane region" description="Helical" evidence="18">
    <location>
        <begin position="12"/>
        <end position="45"/>
    </location>
</feature>
<dbReference type="InterPro" id="IPR035965">
    <property type="entry name" value="PAS-like_dom_sf"/>
</dbReference>
<evidence type="ECO:0000256" key="13">
    <source>
        <dbReference type="ARBA" id="ARBA00022840"/>
    </source>
</evidence>
<dbReference type="PRINTS" id="PR00344">
    <property type="entry name" value="BCTRLSENSOR"/>
</dbReference>
<feature type="domain" description="Histidine kinase" evidence="19">
    <location>
        <begin position="212"/>
        <end position="429"/>
    </location>
</feature>
<keyword evidence="15" id="KW-0902">Two-component regulatory system</keyword>
<keyword evidence="16 18" id="KW-0472">Membrane</keyword>
<dbReference type="NCBIfam" id="NF008235">
    <property type="entry name" value="PRK11006.1"/>
    <property type="match status" value="1"/>
</dbReference>
<comment type="catalytic activity">
    <reaction evidence="1">
        <text>ATP + protein L-histidine = ADP + protein N-phospho-L-histidine.</text>
        <dbReference type="EC" id="2.7.13.3"/>
    </reaction>
</comment>
<evidence type="ECO:0000256" key="16">
    <source>
        <dbReference type="ARBA" id="ARBA00023136"/>
    </source>
</evidence>
<dbReference type="SUPFAM" id="SSF55874">
    <property type="entry name" value="ATPase domain of HSP90 chaperone/DNA topoisomerase II/histidine kinase"/>
    <property type="match status" value="1"/>
</dbReference>
<protein>
    <recommendedName>
        <fullName evidence="4">Phosphate regulon sensor protein PhoR</fullName>
        <ecNumber evidence="3">2.7.13.3</ecNumber>
    </recommendedName>
</protein>
<reference evidence="20 21" key="1">
    <citation type="submission" date="2020-04" db="EMBL/GenBank/DDBJ databases">
        <title>Thalassotalea sp. M1531, isolated from the surface of marine red alga.</title>
        <authorList>
            <person name="Pang L."/>
            <person name="Lu D.-C."/>
        </authorList>
    </citation>
    <scope>NUCLEOTIDE SEQUENCE [LARGE SCALE GENOMIC DNA]</scope>
    <source>
        <strain evidence="20 21">M1531</strain>
    </source>
</reference>
<dbReference type="FunFam" id="3.30.565.10:FF:000032">
    <property type="entry name" value="Phosphate regulon sensor histidine kinase PhoR"/>
    <property type="match status" value="1"/>
</dbReference>
<dbReference type="InterPro" id="IPR036890">
    <property type="entry name" value="HATPase_C_sf"/>
</dbReference>
<dbReference type="GO" id="GO:0005886">
    <property type="term" value="C:plasma membrane"/>
    <property type="evidence" value="ECO:0007669"/>
    <property type="project" value="UniProtKB-SubCell"/>
</dbReference>
<dbReference type="GO" id="GO:0004721">
    <property type="term" value="F:phosphoprotein phosphatase activity"/>
    <property type="evidence" value="ECO:0007669"/>
    <property type="project" value="InterPro"/>
</dbReference>
<accession>A0A7Y0LBA3</accession>
<keyword evidence="13" id="KW-0067">ATP-binding</keyword>
<organism evidence="20 21">
    <name type="scientific">Thalassotalea algicola</name>
    <dbReference type="NCBI Taxonomy" id="2716224"/>
    <lineage>
        <taxon>Bacteria</taxon>
        <taxon>Pseudomonadati</taxon>
        <taxon>Pseudomonadota</taxon>
        <taxon>Gammaproteobacteria</taxon>
        <taxon>Alteromonadales</taxon>
        <taxon>Colwelliaceae</taxon>
        <taxon>Thalassotalea</taxon>
    </lineage>
</organism>
<dbReference type="InterPro" id="IPR036097">
    <property type="entry name" value="HisK_dim/P_sf"/>
</dbReference>
<keyword evidence="21" id="KW-1185">Reference proteome</keyword>
<dbReference type="InterPro" id="IPR050351">
    <property type="entry name" value="BphY/WalK/GraS-like"/>
</dbReference>
<dbReference type="SUPFAM" id="SSF55785">
    <property type="entry name" value="PYP-like sensor domain (PAS domain)"/>
    <property type="match status" value="1"/>
</dbReference>
<dbReference type="PANTHER" id="PTHR45453:SF1">
    <property type="entry name" value="PHOSPHATE REGULON SENSOR PROTEIN PHOR"/>
    <property type="match status" value="1"/>
</dbReference>
<evidence type="ECO:0000256" key="8">
    <source>
        <dbReference type="ARBA" id="ARBA00022592"/>
    </source>
</evidence>
<evidence type="ECO:0000256" key="10">
    <source>
        <dbReference type="ARBA" id="ARBA00022692"/>
    </source>
</evidence>
<evidence type="ECO:0000256" key="12">
    <source>
        <dbReference type="ARBA" id="ARBA00022777"/>
    </source>
</evidence>
<evidence type="ECO:0000259" key="19">
    <source>
        <dbReference type="PROSITE" id="PS50109"/>
    </source>
</evidence>
<dbReference type="PROSITE" id="PS50109">
    <property type="entry name" value="HIS_KIN"/>
    <property type="match status" value="1"/>
</dbReference>
<proteinExistence type="predicted"/>
<dbReference type="GO" id="GO:0016036">
    <property type="term" value="P:cellular response to phosphate starvation"/>
    <property type="evidence" value="ECO:0007669"/>
    <property type="project" value="TreeGrafter"/>
</dbReference>
<gene>
    <name evidence="20" type="primary">phoR</name>
    <name evidence="20" type="ORF">HII17_05360</name>
</gene>
<dbReference type="CDD" id="cd00082">
    <property type="entry name" value="HisKA"/>
    <property type="match status" value="1"/>
</dbReference>
<keyword evidence="6" id="KW-1003">Cell membrane</keyword>
<dbReference type="InterPro" id="IPR003594">
    <property type="entry name" value="HATPase_dom"/>
</dbReference>
<dbReference type="Pfam" id="PF00512">
    <property type="entry name" value="HisKA"/>
    <property type="match status" value="1"/>
</dbReference>
<dbReference type="EMBL" id="JABBXH010000002">
    <property type="protein sequence ID" value="NMP30987.1"/>
    <property type="molecule type" value="Genomic_DNA"/>
</dbReference>
<evidence type="ECO:0000256" key="4">
    <source>
        <dbReference type="ARBA" id="ARBA00019665"/>
    </source>
</evidence>
<evidence type="ECO:0000256" key="3">
    <source>
        <dbReference type="ARBA" id="ARBA00012438"/>
    </source>
</evidence>
<evidence type="ECO:0000256" key="9">
    <source>
        <dbReference type="ARBA" id="ARBA00022679"/>
    </source>
</evidence>
<evidence type="ECO:0000256" key="11">
    <source>
        <dbReference type="ARBA" id="ARBA00022741"/>
    </source>
</evidence>
<dbReference type="InterPro" id="IPR004358">
    <property type="entry name" value="Sig_transdc_His_kin-like_C"/>
</dbReference>
<evidence type="ECO:0000256" key="6">
    <source>
        <dbReference type="ARBA" id="ARBA00022475"/>
    </source>
</evidence>
<keyword evidence="5" id="KW-0813">Transport</keyword>
<dbReference type="InterPro" id="IPR005467">
    <property type="entry name" value="His_kinase_dom"/>
</dbReference>
<keyword evidence="10 18" id="KW-0812">Transmembrane</keyword>
<dbReference type="InterPro" id="IPR014310">
    <property type="entry name" value="Sig_transdc_His_kinase_PhoR"/>
</dbReference>
<comment type="function">
    <text evidence="17">Member of the two-component regulatory system PhoR/PhoB involved in the phosphate regulon genes expression. PhoR may function as a membrane-associated protein kinase that phosphorylates PhoB in response to environmental signals.</text>
</comment>
<dbReference type="InterPro" id="IPR003661">
    <property type="entry name" value="HisK_dim/P_dom"/>
</dbReference>
<dbReference type="AlphaFoldDB" id="A0A7Y0LBA3"/>
<evidence type="ECO:0000256" key="7">
    <source>
        <dbReference type="ARBA" id="ARBA00022553"/>
    </source>
</evidence>
<evidence type="ECO:0000256" key="18">
    <source>
        <dbReference type="SAM" id="Phobius"/>
    </source>
</evidence>
<dbReference type="Pfam" id="PF11808">
    <property type="entry name" value="PhoR"/>
    <property type="match status" value="1"/>
</dbReference>
<keyword evidence="8" id="KW-0592">Phosphate transport</keyword>
<evidence type="ECO:0000256" key="17">
    <source>
        <dbReference type="ARBA" id="ARBA00025207"/>
    </source>
</evidence>
<evidence type="ECO:0000256" key="14">
    <source>
        <dbReference type="ARBA" id="ARBA00022989"/>
    </source>
</evidence>
<keyword evidence="12 20" id="KW-0418">Kinase</keyword>
<dbReference type="Pfam" id="PF02518">
    <property type="entry name" value="HATPase_c"/>
    <property type="match status" value="1"/>
</dbReference>
<comment type="subcellular location">
    <subcellularLocation>
        <location evidence="2">Cell membrane</location>
    </subcellularLocation>
</comment>
<dbReference type="SMART" id="SM00387">
    <property type="entry name" value="HATPase_c"/>
    <property type="match status" value="1"/>
</dbReference>
<keyword evidence="9 20" id="KW-0808">Transferase</keyword>
<comment type="caution">
    <text evidence="20">The sequence shown here is derived from an EMBL/GenBank/DDBJ whole genome shotgun (WGS) entry which is preliminary data.</text>
</comment>
<evidence type="ECO:0000256" key="5">
    <source>
        <dbReference type="ARBA" id="ARBA00022448"/>
    </source>
</evidence>
<keyword evidence="14 18" id="KW-1133">Transmembrane helix</keyword>
<dbReference type="Proteomes" id="UP000568664">
    <property type="component" value="Unassembled WGS sequence"/>
</dbReference>
<keyword evidence="7" id="KW-0597">Phosphoprotein</keyword>
<sequence length="434" mass="49278">MPIRLSISQVISRLIIVFSLSALLGYLIGHILLMMLLAAVGVIAYQYKHIFMLSSWLWETKAISPPEGEGSWGRIFDGLDRLVKKHRKKQKQLNDRIRRFRDGAEAIPDAGIVLGRDLSIQWSNKRANRLLGLRWPTDQGQRIDNLLRAPEFSEYLERADYDLPCVLASPINANIQLELRFMDYGKENILLLARDVSKVHRVEAMRRDFVANVSHELKTPLTVVRGYVEMIQASEGDFDPHWQQAFDTIEGQVSRMDRLVEQLLVLSRVEVNTENDVKQPLNVPEILSNLLNDAHWLNQEKQHEISADIDESIGVLGVDTELKSAFANLISNAVAYTPANGKITVSWQRFGLKAKFTVKDNGTGIRPEDVNRLTERFYRVDKSRSRNTGGSGLGLAIVKHVLHHHNAELIINSQWQKGSEFSIVFEESSVITLN</sequence>